<evidence type="ECO:0000256" key="4">
    <source>
        <dbReference type="ARBA" id="ARBA00022553"/>
    </source>
</evidence>
<evidence type="ECO:0000256" key="10">
    <source>
        <dbReference type="ARBA" id="ARBA00023136"/>
    </source>
</evidence>
<dbReference type="Proteomes" id="UP001432075">
    <property type="component" value="Chromosome"/>
</dbReference>
<keyword evidence="4" id="KW-0597">Phosphoprotein</keyword>
<dbReference type="Gene3D" id="3.30.565.10">
    <property type="entry name" value="Histidine kinase-like ATPase, C-terminal domain"/>
    <property type="match status" value="1"/>
</dbReference>
<dbReference type="PRINTS" id="PR00344">
    <property type="entry name" value="BCTRLSENSOR"/>
</dbReference>
<sequence length="454" mass="47720">MTGAARTPQTARGRAGRLRSPARRRLRRLQLRLTLAYTLITLAGVSALSWMVIRTDERSWRAAAYDEMDQRAAVSTSLIYYTDDGLQLDGLYDDEATRGAPRVRVLHAAPGGALRLVFTSPGPAQPAVAEDRLAALARTAMDRDDTVRTEAPDSRGAAAYLLARPFHHDETQEVRGAVVVVGDPSQWMAEHRRLAASVLVGAGLLTALAAATGHLLSGRSLRPAWQSLEAQERILADAAHELRTPVAVMRSSVDVAGTDPRGPGPHLPRIRRATERLTDVVDNVLTRGRLQAAGPDLRAVPLRLDQLVEQACEELAAGPHVLTTSLDASVVTADPALVRIAVRNLLDNAVRHGATPAPASAAGRAEVHVMVRGATVAVADRGPGIAAADLPALTERFRSPGGGTGIGLSLVSEIAAAHGGDLTADLRPGGGTLVRLSLGPGDPGPAHAGGPTRF</sequence>
<dbReference type="PANTHER" id="PTHR45436:SF5">
    <property type="entry name" value="SENSOR HISTIDINE KINASE TRCS"/>
    <property type="match status" value="1"/>
</dbReference>
<evidence type="ECO:0000256" key="7">
    <source>
        <dbReference type="ARBA" id="ARBA00022777"/>
    </source>
</evidence>
<evidence type="ECO:0000256" key="2">
    <source>
        <dbReference type="ARBA" id="ARBA00004236"/>
    </source>
</evidence>
<feature type="domain" description="Histidine kinase" evidence="13">
    <location>
        <begin position="237"/>
        <end position="442"/>
    </location>
</feature>
<dbReference type="InterPro" id="IPR003594">
    <property type="entry name" value="HATPase_dom"/>
</dbReference>
<evidence type="ECO:0000256" key="1">
    <source>
        <dbReference type="ARBA" id="ARBA00000085"/>
    </source>
</evidence>
<accession>A0ABZ1RFN1</accession>
<dbReference type="InterPro" id="IPR003661">
    <property type="entry name" value="HisK_dim/P_dom"/>
</dbReference>
<name>A0ABZ1RFN1_9ACTN</name>
<evidence type="ECO:0000256" key="6">
    <source>
        <dbReference type="ARBA" id="ARBA00022692"/>
    </source>
</evidence>
<dbReference type="CDD" id="cd00075">
    <property type="entry name" value="HATPase"/>
    <property type="match status" value="1"/>
</dbReference>
<dbReference type="SMART" id="SM00388">
    <property type="entry name" value="HisKA"/>
    <property type="match status" value="1"/>
</dbReference>
<dbReference type="InterPro" id="IPR036097">
    <property type="entry name" value="HisK_dim/P_sf"/>
</dbReference>
<dbReference type="Pfam" id="PF02518">
    <property type="entry name" value="HATPase_c"/>
    <property type="match status" value="1"/>
</dbReference>
<keyword evidence="5" id="KW-0808">Transferase</keyword>
<dbReference type="SUPFAM" id="SSF47384">
    <property type="entry name" value="Homodimeric domain of signal transducing histidine kinase"/>
    <property type="match status" value="1"/>
</dbReference>
<dbReference type="PROSITE" id="PS50109">
    <property type="entry name" value="HIS_KIN"/>
    <property type="match status" value="1"/>
</dbReference>
<dbReference type="InterPro" id="IPR004358">
    <property type="entry name" value="Sig_transdc_His_kin-like_C"/>
</dbReference>
<evidence type="ECO:0000256" key="8">
    <source>
        <dbReference type="ARBA" id="ARBA00022989"/>
    </source>
</evidence>
<evidence type="ECO:0000256" key="3">
    <source>
        <dbReference type="ARBA" id="ARBA00012438"/>
    </source>
</evidence>
<dbReference type="Pfam" id="PF00512">
    <property type="entry name" value="HisKA"/>
    <property type="match status" value="1"/>
</dbReference>
<dbReference type="CDD" id="cd00082">
    <property type="entry name" value="HisKA"/>
    <property type="match status" value="1"/>
</dbReference>
<evidence type="ECO:0000259" key="13">
    <source>
        <dbReference type="PROSITE" id="PS50109"/>
    </source>
</evidence>
<evidence type="ECO:0000313" key="14">
    <source>
        <dbReference type="EMBL" id="WUO45231.1"/>
    </source>
</evidence>
<feature type="transmembrane region" description="Helical" evidence="12">
    <location>
        <begin position="33"/>
        <end position="53"/>
    </location>
</feature>
<keyword evidence="10 12" id="KW-0472">Membrane</keyword>
<evidence type="ECO:0000256" key="5">
    <source>
        <dbReference type="ARBA" id="ARBA00022679"/>
    </source>
</evidence>
<comment type="subcellular location">
    <subcellularLocation>
        <location evidence="2">Cell membrane</location>
    </subcellularLocation>
</comment>
<dbReference type="SMART" id="SM00387">
    <property type="entry name" value="HATPase_c"/>
    <property type="match status" value="1"/>
</dbReference>
<dbReference type="InterPro" id="IPR050428">
    <property type="entry name" value="TCS_sensor_his_kinase"/>
</dbReference>
<proteinExistence type="predicted"/>
<dbReference type="SUPFAM" id="SSF55874">
    <property type="entry name" value="ATPase domain of HSP90 chaperone/DNA topoisomerase II/histidine kinase"/>
    <property type="match status" value="1"/>
</dbReference>
<dbReference type="PANTHER" id="PTHR45436">
    <property type="entry name" value="SENSOR HISTIDINE KINASE YKOH"/>
    <property type="match status" value="1"/>
</dbReference>
<keyword evidence="15" id="KW-1185">Reference proteome</keyword>
<dbReference type="InterPro" id="IPR036890">
    <property type="entry name" value="HATPase_C_sf"/>
</dbReference>
<dbReference type="EC" id="2.7.13.3" evidence="3"/>
<evidence type="ECO:0000256" key="12">
    <source>
        <dbReference type="SAM" id="Phobius"/>
    </source>
</evidence>
<feature type="region of interest" description="Disordered" evidence="11">
    <location>
        <begin position="1"/>
        <end position="20"/>
    </location>
</feature>
<comment type="catalytic activity">
    <reaction evidence="1">
        <text>ATP + protein L-histidine = ADP + protein N-phospho-L-histidine.</text>
        <dbReference type="EC" id="2.7.13.3"/>
    </reaction>
</comment>
<reference evidence="14" key="1">
    <citation type="submission" date="2022-10" db="EMBL/GenBank/DDBJ databases">
        <title>The complete genomes of actinobacterial strains from the NBC collection.</title>
        <authorList>
            <person name="Joergensen T.S."/>
            <person name="Alvarez Arevalo M."/>
            <person name="Sterndorff E.B."/>
            <person name="Faurdal D."/>
            <person name="Vuksanovic O."/>
            <person name="Mourched A.-S."/>
            <person name="Charusanti P."/>
            <person name="Shaw S."/>
            <person name="Blin K."/>
            <person name="Weber T."/>
        </authorList>
    </citation>
    <scope>NUCLEOTIDE SEQUENCE</scope>
    <source>
        <strain evidence="14">NBC_00283</strain>
    </source>
</reference>
<dbReference type="RefSeq" id="WP_328775332.1">
    <property type="nucleotide sequence ID" value="NZ_CP108057.1"/>
</dbReference>
<keyword evidence="9" id="KW-0902">Two-component regulatory system</keyword>
<evidence type="ECO:0000256" key="11">
    <source>
        <dbReference type="SAM" id="MobiDB-lite"/>
    </source>
</evidence>
<dbReference type="InterPro" id="IPR005467">
    <property type="entry name" value="His_kinase_dom"/>
</dbReference>
<keyword evidence="7 14" id="KW-0418">Kinase</keyword>
<organism evidence="14 15">
    <name type="scientific">Streptomyces goshikiensis</name>
    <dbReference type="NCBI Taxonomy" id="1942"/>
    <lineage>
        <taxon>Bacteria</taxon>
        <taxon>Bacillati</taxon>
        <taxon>Actinomycetota</taxon>
        <taxon>Actinomycetes</taxon>
        <taxon>Kitasatosporales</taxon>
        <taxon>Streptomycetaceae</taxon>
        <taxon>Streptomyces</taxon>
    </lineage>
</organism>
<dbReference type="GO" id="GO:0016301">
    <property type="term" value="F:kinase activity"/>
    <property type="evidence" value="ECO:0007669"/>
    <property type="project" value="UniProtKB-KW"/>
</dbReference>
<protein>
    <recommendedName>
        <fullName evidence="3">histidine kinase</fullName>
        <ecNumber evidence="3">2.7.13.3</ecNumber>
    </recommendedName>
</protein>
<dbReference type="Gene3D" id="1.10.287.130">
    <property type="match status" value="1"/>
</dbReference>
<evidence type="ECO:0000256" key="9">
    <source>
        <dbReference type="ARBA" id="ARBA00023012"/>
    </source>
</evidence>
<keyword evidence="8 12" id="KW-1133">Transmembrane helix</keyword>
<gene>
    <name evidence="14" type="ORF">OHU17_05000</name>
</gene>
<dbReference type="EMBL" id="CP108057">
    <property type="protein sequence ID" value="WUO45231.1"/>
    <property type="molecule type" value="Genomic_DNA"/>
</dbReference>
<evidence type="ECO:0000313" key="15">
    <source>
        <dbReference type="Proteomes" id="UP001432075"/>
    </source>
</evidence>
<keyword evidence="6 12" id="KW-0812">Transmembrane</keyword>